<evidence type="ECO:0000256" key="2">
    <source>
        <dbReference type="ARBA" id="ARBA00001946"/>
    </source>
</evidence>
<dbReference type="PROSITE" id="PS00710">
    <property type="entry name" value="PGM_PMM"/>
    <property type="match status" value="1"/>
</dbReference>
<dbReference type="EC" id="5.4.2.2" evidence="6"/>
<dbReference type="GO" id="GO:0005975">
    <property type="term" value="P:carbohydrate metabolic process"/>
    <property type="evidence" value="ECO:0007669"/>
    <property type="project" value="InterPro"/>
</dbReference>
<dbReference type="Gene3D" id="3.30.310.50">
    <property type="entry name" value="Alpha-D-phosphohexomutase, C-terminal domain"/>
    <property type="match status" value="1"/>
</dbReference>
<gene>
    <name evidence="19" type="ORF">SAMN05421804_102168</name>
</gene>
<dbReference type="InterPro" id="IPR005845">
    <property type="entry name" value="A-D-PHexomutase_a/b/a-II"/>
</dbReference>
<evidence type="ECO:0000256" key="1">
    <source>
        <dbReference type="ARBA" id="ARBA00000443"/>
    </source>
</evidence>
<dbReference type="InterPro" id="IPR005846">
    <property type="entry name" value="A-D-PHexomutase_a/b/a-III"/>
</dbReference>
<dbReference type="GO" id="GO:0000287">
    <property type="term" value="F:magnesium ion binding"/>
    <property type="evidence" value="ECO:0007669"/>
    <property type="project" value="InterPro"/>
</dbReference>
<dbReference type="RefSeq" id="WP_031577716.1">
    <property type="nucleotide sequence ID" value="NZ_FNDZ01000002.1"/>
</dbReference>
<feature type="domain" description="Alpha-D-phosphohexomutase alpha/beta/alpha" evidence="17">
    <location>
        <begin position="162"/>
        <end position="262"/>
    </location>
</feature>
<dbReference type="InterPro" id="IPR016055">
    <property type="entry name" value="A-D-PHexomutase_a/b/a-I/II/III"/>
</dbReference>
<evidence type="ECO:0000256" key="5">
    <source>
        <dbReference type="ARBA" id="ARBA00010231"/>
    </source>
</evidence>
<dbReference type="Pfam" id="PF02878">
    <property type="entry name" value="PGM_PMM_I"/>
    <property type="match status" value="1"/>
</dbReference>
<evidence type="ECO:0000256" key="8">
    <source>
        <dbReference type="ARBA" id="ARBA00022723"/>
    </source>
</evidence>
<name>A0A1G8K119_9CLOT</name>
<dbReference type="InterPro" id="IPR005844">
    <property type="entry name" value="A-D-PHexomutase_a/b/a-I"/>
</dbReference>
<evidence type="ECO:0000256" key="11">
    <source>
        <dbReference type="ARBA" id="ARBA00039995"/>
    </source>
</evidence>
<dbReference type="Pfam" id="PF00408">
    <property type="entry name" value="PGM_PMM_IV"/>
    <property type="match status" value="1"/>
</dbReference>
<keyword evidence="7" id="KW-0597">Phosphoprotein</keyword>
<comment type="pathway">
    <text evidence="3">Glycolipid metabolism; diglucosyl-diacylglycerol biosynthesis.</text>
</comment>
<dbReference type="PRINTS" id="PR00509">
    <property type="entry name" value="PGMPMM"/>
</dbReference>
<dbReference type="AlphaFoldDB" id="A0A1G8K119"/>
<feature type="domain" description="Alpha-D-phosphohexomutase alpha/beta/alpha" evidence="16">
    <location>
        <begin position="2"/>
        <end position="134"/>
    </location>
</feature>
<dbReference type="Gene3D" id="3.40.120.10">
    <property type="entry name" value="Alpha-D-Glucose-1,6-Bisphosphate, subunit A, domain 3"/>
    <property type="match status" value="3"/>
</dbReference>
<evidence type="ECO:0000256" key="12">
    <source>
        <dbReference type="ARBA" id="ARBA00041398"/>
    </source>
</evidence>
<comment type="similarity">
    <text evidence="5 14">Belongs to the phosphohexose mutase family.</text>
</comment>
<dbReference type="InterPro" id="IPR016066">
    <property type="entry name" value="A-D-PHexomutase_CS"/>
</dbReference>
<dbReference type="GO" id="GO:0006166">
    <property type="term" value="P:purine ribonucleoside salvage"/>
    <property type="evidence" value="ECO:0007669"/>
    <property type="project" value="TreeGrafter"/>
</dbReference>
<evidence type="ECO:0000313" key="19">
    <source>
        <dbReference type="EMBL" id="SDI37142.1"/>
    </source>
</evidence>
<dbReference type="EMBL" id="FNDZ01000002">
    <property type="protein sequence ID" value="SDI37142.1"/>
    <property type="molecule type" value="Genomic_DNA"/>
</dbReference>
<organism evidence="19 20">
    <name type="scientific">Proteiniclasticum ruminis</name>
    <dbReference type="NCBI Taxonomy" id="398199"/>
    <lineage>
        <taxon>Bacteria</taxon>
        <taxon>Bacillati</taxon>
        <taxon>Bacillota</taxon>
        <taxon>Clostridia</taxon>
        <taxon>Eubacteriales</taxon>
        <taxon>Clostridiaceae</taxon>
        <taxon>Proteiniclasticum</taxon>
    </lineage>
</organism>
<accession>A0A1G8K119</accession>
<dbReference type="PANTHER" id="PTHR45745:SF1">
    <property type="entry name" value="PHOSPHOGLUCOMUTASE 2B-RELATED"/>
    <property type="match status" value="1"/>
</dbReference>
<sequence>MIQFGTGGWRDIIGDGFIKDNIVLVAQALAKLMKEEKVDSHGIVIGYDKRFLSDKASRWIAEVFAGNGIAVNFIEKVSPTPLIMYTVKSFACDYGLAVTASHNPADYNGIKIFTKGGKDADLSVTKKLEEILKGLSREEVKTMKFQEGKDKGVIRSVSPFNDYVDAIISMLDKEAIRNRELKVLVDPMYGVSKAALQTVLITVRCEVDVINDRHDTSFGGRMPSPTKETLGKLRDMVKAGNYDIGIGTDGDADRLGIIDEEGNYVTSNDIMALLYYYLLNYKGMKGPVVRNLSTTHLLDRIAEDFGETCYEVPVGFKYISGKMLETDAIIGGESSGGLTIKGHIKGKDGIFAAALLVEMISVTGKRIHEMLKDLQEKYGAFHMHEENLALTEEEESSLKRRLFEEKEVPHLSEAVKTVSYKDGLKLYFENGGWLVARFSGTEKLLRIFTEMATLREAKQIATEFMGHFGIDG</sequence>
<comment type="cofactor">
    <cofactor evidence="2">
        <name>Mg(2+)</name>
        <dbReference type="ChEBI" id="CHEBI:18420"/>
    </cofactor>
</comment>
<dbReference type="CDD" id="cd05800">
    <property type="entry name" value="PGM_like2"/>
    <property type="match status" value="1"/>
</dbReference>
<dbReference type="Pfam" id="PF02879">
    <property type="entry name" value="PGM_PMM_II"/>
    <property type="match status" value="1"/>
</dbReference>
<evidence type="ECO:0000259" key="15">
    <source>
        <dbReference type="Pfam" id="PF00408"/>
    </source>
</evidence>
<evidence type="ECO:0000313" key="20">
    <source>
        <dbReference type="Proteomes" id="UP000183255"/>
    </source>
</evidence>
<keyword evidence="8 14" id="KW-0479">Metal-binding</keyword>
<dbReference type="Proteomes" id="UP000183255">
    <property type="component" value="Unassembled WGS sequence"/>
</dbReference>
<protein>
    <recommendedName>
        <fullName evidence="11">Phosphoglucomutase</fullName>
        <ecNumber evidence="6">5.4.2.2</ecNumber>
    </recommendedName>
    <alternativeName>
        <fullName evidence="13">Alpha-phosphoglucomutase</fullName>
    </alternativeName>
    <alternativeName>
        <fullName evidence="12">Glucose phosphomutase</fullName>
    </alternativeName>
</protein>
<feature type="domain" description="Alpha-D-phosphohexomutase alpha/beta/alpha" evidence="18">
    <location>
        <begin position="267"/>
        <end position="378"/>
    </location>
</feature>
<dbReference type="InterPro" id="IPR036900">
    <property type="entry name" value="A-D-PHexomutase_C_sf"/>
</dbReference>
<evidence type="ECO:0000259" key="16">
    <source>
        <dbReference type="Pfam" id="PF02878"/>
    </source>
</evidence>
<dbReference type="PANTHER" id="PTHR45745">
    <property type="entry name" value="PHOSPHOMANNOMUTASE 45A"/>
    <property type="match status" value="1"/>
</dbReference>
<keyword evidence="10" id="KW-0413">Isomerase</keyword>
<evidence type="ECO:0000256" key="3">
    <source>
        <dbReference type="ARBA" id="ARBA00005164"/>
    </source>
</evidence>
<evidence type="ECO:0000256" key="10">
    <source>
        <dbReference type="ARBA" id="ARBA00023235"/>
    </source>
</evidence>
<comment type="pathway">
    <text evidence="4">Lipid metabolism.</text>
</comment>
<evidence type="ECO:0000256" key="6">
    <source>
        <dbReference type="ARBA" id="ARBA00012728"/>
    </source>
</evidence>
<dbReference type="InterPro" id="IPR005841">
    <property type="entry name" value="Alpha-D-phosphohexomutase_SF"/>
</dbReference>
<dbReference type="InterPro" id="IPR005843">
    <property type="entry name" value="A-D-PHexomutase_C"/>
</dbReference>
<dbReference type="SUPFAM" id="SSF53738">
    <property type="entry name" value="Phosphoglucomutase, first 3 domains"/>
    <property type="match status" value="2"/>
</dbReference>
<evidence type="ECO:0000259" key="17">
    <source>
        <dbReference type="Pfam" id="PF02879"/>
    </source>
</evidence>
<evidence type="ECO:0000259" key="18">
    <source>
        <dbReference type="Pfam" id="PF02880"/>
    </source>
</evidence>
<comment type="catalytic activity">
    <reaction evidence="1">
        <text>alpha-D-glucose 1-phosphate = alpha-D-glucose 6-phosphate</text>
        <dbReference type="Rhea" id="RHEA:23536"/>
        <dbReference type="ChEBI" id="CHEBI:58225"/>
        <dbReference type="ChEBI" id="CHEBI:58601"/>
        <dbReference type="EC" id="5.4.2.2"/>
    </reaction>
</comment>
<reference evidence="19 20" key="1">
    <citation type="submission" date="2016-10" db="EMBL/GenBank/DDBJ databases">
        <authorList>
            <person name="de Groot N.N."/>
        </authorList>
    </citation>
    <scope>NUCLEOTIDE SEQUENCE [LARGE SCALE GENOMIC DNA]</scope>
    <source>
        <strain evidence="19 20">CGMCC 1.5058</strain>
    </source>
</reference>
<evidence type="ECO:0000256" key="4">
    <source>
        <dbReference type="ARBA" id="ARBA00005189"/>
    </source>
</evidence>
<evidence type="ECO:0000256" key="14">
    <source>
        <dbReference type="RuleBase" id="RU004326"/>
    </source>
</evidence>
<evidence type="ECO:0000256" key="7">
    <source>
        <dbReference type="ARBA" id="ARBA00022553"/>
    </source>
</evidence>
<keyword evidence="9 14" id="KW-0460">Magnesium</keyword>
<dbReference type="Pfam" id="PF02880">
    <property type="entry name" value="PGM_PMM_III"/>
    <property type="match status" value="1"/>
</dbReference>
<evidence type="ECO:0000256" key="9">
    <source>
        <dbReference type="ARBA" id="ARBA00022842"/>
    </source>
</evidence>
<feature type="domain" description="Alpha-D-phosphohexomutase C-terminal" evidence="15">
    <location>
        <begin position="406"/>
        <end position="465"/>
    </location>
</feature>
<dbReference type="GO" id="GO:0008973">
    <property type="term" value="F:phosphopentomutase activity"/>
    <property type="evidence" value="ECO:0007669"/>
    <property type="project" value="TreeGrafter"/>
</dbReference>
<proteinExistence type="inferred from homology"/>
<evidence type="ECO:0000256" key="13">
    <source>
        <dbReference type="ARBA" id="ARBA00041467"/>
    </source>
</evidence>
<dbReference type="SUPFAM" id="SSF55957">
    <property type="entry name" value="Phosphoglucomutase, C-terminal domain"/>
    <property type="match status" value="1"/>
</dbReference>
<dbReference type="GO" id="GO:0004614">
    <property type="term" value="F:phosphoglucomutase activity"/>
    <property type="evidence" value="ECO:0007669"/>
    <property type="project" value="UniProtKB-EC"/>
</dbReference>